<keyword evidence="3" id="KW-1185">Reference proteome</keyword>
<dbReference type="PRINTS" id="PR00313">
    <property type="entry name" value="CABNDNGRPT"/>
</dbReference>
<dbReference type="Proteomes" id="UP000030170">
    <property type="component" value="Unassembled WGS sequence"/>
</dbReference>
<dbReference type="GO" id="GO:0005509">
    <property type="term" value="F:calcium ion binding"/>
    <property type="evidence" value="ECO:0007669"/>
    <property type="project" value="InterPro"/>
</dbReference>
<dbReference type="PROSITE" id="PS00330">
    <property type="entry name" value="HEMOLYSIN_CALCIUM"/>
    <property type="match status" value="1"/>
</dbReference>
<dbReference type="STRING" id="1497020.DO97_14745"/>
<sequence>MTPSVRGVDDDTYVVDDAGDVIIENANEGIDTVQSSISANLAANVENLTLIGSTATNGNGNTLDNLITGNTAANTLNGSTGNDTLLGLSGNDSLVGGAGNDSLIGSSGNDSIQGVRWQ</sequence>
<dbReference type="EMBL" id="JJML01000046">
    <property type="protein sequence ID" value="KGF71886.1"/>
    <property type="molecule type" value="Genomic_DNA"/>
</dbReference>
<feature type="region of interest" description="Disordered" evidence="1">
    <location>
        <begin position="99"/>
        <end position="118"/>
    </location>
</feature>
<feature type="compositionally biased region" description="Polar residues" evidence="1">
    <location>
        <begin position="103"/>
        <end position="112"/>
    </location>
</feature>
<evidence type="ECO:0000313" key="3">
    <source>
        <dbReference type="Proteomes" id="UP000030170"/>
    </source>
</evidence>
<comment type="caution">
    <text evidence="2">The sequence shown here is derived from an EMBL/GenBank/DDBJ whole genome shotgun (WGS) entry which is preliminary data.</text>
</comment>
<dbReference type="RefSeq" id="WP_052128873.1">
    <property type="nucleotide sequence ID" value="NZ_JJML01000046.1"/>
</dbReference>
<evidence type="ECO:0000313" key="2">
    <source>
        <dbReference type="EMBL" id="KGF71886.1"/>
    </source>
</evidence>
<name>A0A098TIM9_9CYAN</name>
<protein>
    <recommendedName>
        <fullName evidence="4">Calcium-binding protein</fullName>
    </recommendedName>
</protein>
<reference evidence="2 3" key="1">
    <citation type="journal article" date="2014" name="Mol. Ecol.">
        <title>Evolution of Synechococcus.</title>
        <authorList>
            <person name="Dvorak P."/>
            <person name="Casamatta D."/>
            <person name="Hasler P."/>
            <person name="Poulickova A."/>
            <person name="Ondrej V."/>
            <person name="Sanges R."/>
        </authorList>
    </citation>
    <scope>NUCLEOTIDE SEQUENCE [LARGE SCALE GENOMIC DNA]</scope>
    <source>
        <strain evidence="2 3">CAUP A 1101</strain>
    </source>
</reference>
<dbReference type="Gene3D" id="2.150.10.10">
    <property type="entry name" value="Serralysin-like metalloprotease, C-terminal"/>
    <property type="match status" value="1"/>
</dbReference>
<dbReference type="InterPro" id="IPR001343">
    <property type="entry name" value="Hemolysn_Ca-bd"/>
</dbReference>
<proteinExistence type="predicted"/>
<dbReference type="Pfam" id="PF00353">
    <property type="entry name" value="HemolysinCabind"/>
    <property type="match status" value="1"/>
</dbReference>
<dbReference type="SUPFAM" id="SSF51120">
    <property type="entry name" value="beta-Roll"/>
    <property type="match status" value="1"/>
</dbReference>
<dbReference type="InterPro" id="IPR018511">
    <property type="entry name" value="Hemolysin-typ_Ca-bd_CS"/>
</dbReference>
<accession>A0A098TIM9</accession>
<gene>
    <name evidence="2" type="ORF">DO97_14745</name>
</gene>
<dbReference type="OrthoDB" id="568326at2"/>
<organism evidence="2 3">
    <name type="scientific">Neosynechococcus sphagnicola sy1</name>
    <dbReference type="NCBI Taxonomy" id="1497020"/>
    <lineage>
        <taxon>Bacteria</taxon>
        <taxon>Bacillati</taxon>
        <taxon>Cyanobacteriota</taxon>
        <taxon>Cyanophyceae</taxon>
        <taxon>Neosynechococcales</taxon>
        <taxon>Neosynechococcaceae</taxon>
        <taxon>Neosynechococcus</taxon>
    </lineage>
</organism>
<evidence type="ECO:0008006" key="4">
    <source>
        <dbReference type="Google" id="ProtNLM"/>
    </source>
</evidence>
<evidence type="ECO:0000256" key="1">
    <source>
        <dbReference type="SAM" id="MobiDB-lite"/>
    </source>
</evidence>
<dbReference type="AlphaFoldDB" id="A0A098TIM9"/>
<dbReference type="InterPro" id="IPR011049">
    <property type="entry name" value="Serralysin-like_metalloprot_C"/>
</dbReference>